<sequence>MSLGLPDEHSQPPVDSPRIKQITQATGTWIALTALVGGALCAGIAHYAGTAKALREEGIDPAARLRAFPIAVKALAVSTVVTGAVGAVAIIGLKHGGLGARDMADIATWRGAMQAGQYHRDLIKEAFQERIRKGAAQTPESK</sequence>
<keyword evidence="1" id="KW-1133">Transmembrane helix</keyword>
<dbReference type="Proteomes" id="UP001314263">
    <property type="component" value="Unassembled WGS sequence"/>
</dbReference>
<feature type="transmembrane region" description="Helical" evidence="1">
    <location>
        <begin position="68"/>
        <end position="93"/>
    </location>
</feature>
<dbReference type="EMBL" id="CAUYUE010000002">
    <property type="protein sequence ID" value="CAK0740769.1"/>
    <property type="molecule type" value="Genomic_DNA"/>
</dbReference>
<keyword evidence="1" id="KW-0812">Transmembrane</keyword>
<protein>
    <recommendedName>
        <fullName evidence="4">Transmembrane protein</fullName>
    </recommendedName>
</protein>
<evidence type="ECO:0008006" key="4">
    <source>
        <dbReference type="Google" id="ProtNLM"/>
    </source>
</evidence>
<dbReference type="AlphaFoldDB" id="A0AAV1HU42"/>
<gene>
    <name evidence="2" type="ORF">CVIRNUC_001275</name>
</gene>
<reference evidence="2 3" key="1">
    <citation type="submission" date="2023-10" db="EMBL/GenBank/DDBJ databases">
        <authorList>
            <person name="Maclean D."/>
            <person name="Macfadyen A."/>
        </authorList>
    </citation>
    <scope>NUCLEOTIDE SEQUENCE [LARGE SCALE GENOMIC DNA]</scope>
</reference>
<accession>A0AAV1HU42</accession>
<keyword evidence="1" id="KW-0472">Membrane</keyword>
<evidence type="ECO:0000313" key="3">
    <source>
        <dbReference type="Proteomes" id="UP001314263"/>
    </source>
</evidence>
<organism evidence="2 3">
    <name type="scientific">Coccomyxa viridis</name>
    <dbReference type="NCBI Taxonomy" id="1274662"/>
    <lineage>
        <taxon>Eukaryota</taxon>
        <taxon>Viridiplantae</taxon>
        <taxon>Chlorophyta</taxon>
        <taxon>core chlorophytes</taxon>
        <taxon>Trebouxiophyceae</taxon>
        <taxon>Trebouxiophyceae incertae sedis</taxon>
        <taxon>Coccomyxaceae</taxon>
        <taxon>Coccomyxa</taxon>
    </lineage>
</organism>
<evidence type="ECO:0000256" key="1">
    <source>
        <dbReference type="SAM" id="Phobius"/>
    </source>
</evidence>
<keyword evidence="3" id="KW-1185">Reference proteome</keyword>
<evidence type="ECO:0000313" key="2">
    <source>
        <dbReference type="EMBL" id="CAK0740769.1"/>
    </source>
</evidence>
<comment type="caution">
    <text evidence="2">The sequence shown here is derived from an EMBL/GenBank/DDBJ whole genome shotgun (WGS) entry which is preliminary data.</text>
</comment>
<feature type="transmembrane region" description="Helical" evidence="1">
    <location>
        <begin position="28"/>
        <end position="48"/>
    </location>
</feature>
<proteinExistence type="predicted"/>
<name>A0AAV1HU42_9CHLO</name>